<dbReference type="RefSeq" id="WP_145712311.1">
    <property type="nucleotide sequence ID" value="NZ_BAAAFY010000001.1"/>
</dbReference>
<evidence type="ECO:0000313" key="2">
    <source>
        <dbReference type="Proteomes" id="UP000316778"/>
    </source>
</evidence>
<accession>A0A562T2M9</accession>
<reference evidence="1 2" key="1">
    <citation type="journal article" date="2013" name="Stand. Genomic Sci.">
        <title>Genomic Encyclopedia of Type Strains, Phase I: The one thousand microbial genomes (KMG-I) project.</title>
        <authorList>
            <person name="Kyrpides N.C."/>
            <person name="Woyke T."/>
            <person name="Eisen J.A."/>
            <person name="Garrity G."/>
            <person name="Lilburn T.G."/>
            <person name="Beck B.J."/>
            <person name="Whitman W.B."/>
            <person name="Hugenholtz P."/>
            <person name="Klenk H.P."/>
        </authorList>
    </citation>
    <scope>NUCLEOTIDE SEQUENCE [LARGE SCALE GENOMIC DNA]</scope>
    <source>
        <strain evidence="1 2">DSM 13484</strain>
    </source>
</reference>
<dbReference type="Proteomes" id="UP000316778">
    <property type="component" value="Unassembled WGS sequence"/>
</dbReference>
<evidence type="ECO:0000313" key="1">
    <source>
        <dbReference type="EMBL" id="TWI87832.1"/>
    </source>
</evidence>
<dbReference type="AlphaFoldDB" id="A0A562T2M9"/>
<keyword evidence="2" id="KW-1185">Reference proteome</keyword>
<protein>
    <submittedName>
        <fullName evidence="1">Uncharacterized protein</fullName>
    </submittedName>
</protein>
<sequence length="388" mass="45139">MKRSYVYHWFDSLIYEQTDRQLIPAEIEGLSVQLREEKRRIQQEIRDQVFQLKEETHSRHLINMHYNLLVPVLDRVSDMRLQNNGHSKANGGGLQLVESALTDILVFLENEFPNYLVKEIQVPLIRLIPVRQEVSGKMGALIKKLDNAGINKEPARIIKEFLEGFLARIDARNSITLHELEYTLAIVEDIERMNTKMSSNDCEQLHELLIYWNLNTQATVDYFLAGKDQFLAGCETVEQKLEFYRYELMKLKQIPEKPGFVYDRKYPSLKSYFTKYILQEIQYLEKKEVEFAPIKTAKKGYEPLKQKVHVAVSADQIALLLRAADDVRLLLSKSMRAIFHAVVPYLSTPSKHDLSPDNTRSKAYAAEVNDKKIVIDFLQAMIERIQAY</sequence>
<dbReference type="EMBL" id="VLLG01000003">
    <property type="protein sequence ID" value="TWI87832.1"/>
    <property type="molecule type" value="Genomic_DNA"/>
</dbReference>
<organism evidence="1 2">
    <name type="scientific">Chitinophaga japonensis</name>
    <name type="common">Flexibacter japonensis</name>
    <dbReference type="NCBI Taxonomy" id="104662"/>
    <lineage>
        <taxon>Bacteria</taxon>
        <taxon>Pseudomonadati</taxon>
        <taxon>Bacteroidota</taxon>
        <taxon>Chitinophagia</taxon>
        <taxon>Chitinophagales</taxon>
        <taxon>Chitinophagaceae</taxon>
        <taxon>Chitinophaga</taxon>
    </lineage>
</organism>
<dbReference type="OrthoDB" id="636834at2"/>
<comment type="caution">
    <text evidence="1">The sequence shown here is derived from an EMBL/GenBank/DDBJ whole genome shotgun (WGS) entry which is preliminary data.</text>
</comment>
<gene>
    <name evidence="1" type="ORF">LX66_1903</name>
</gene>
<proteinExistence type="predicted"/>
<name>A0A562T2M9_CHIJA</name>